<reference evidence="2 3" key="3">
    <citation type="journal article" date="2016" name="FEMS Yeast Res.">
        <title>Curation of the genome annotation of Pichia pastoris (Komagataella phaffii) CBS7435 from gene level to protein function.</title>
        <authorList>
            <person name="Valli M."/>
            <person name="Tatto N.E."/>
            <person name="Peymann A."/>
            <person name="Gruber C."/>
            <person name="Landes N."/>
            <person name="Ekker H."/>
            <person name="Thallinger G.G."/>
            <person name="Mattanovich D."/>
            <person name="Gasser B."/>
            <person name="Graf A.B."/>
        </authorList>
    </citation>
    <scope>GENOME REANNOTATION</scope>
    <source>
        <strain evidence="2 3">ATCC 76273 / CBS 7435 / CECT 11047 / NRRL Y-11430 / Wegner 21-1</strain>
    </source>
</reference>
<dbReference type="Proteomes" id="UP000006853">
    <property type="component" value="Chromosome 3"/>
</dbReference>
<keyword evidence="1" id="KW-0175">Coiled coil</keyword>
<gene>
    <name evidence="2" type="ordered locus">PP7435_Chr3-0353</name>
</gene>
<evidence type="ECO:0000313" key="3">
    <source>
        <dbReference type="Proteomes" id="UP000006853"/>
    </source>
</evidence>
<dbReference type="InterPro" id="IPR011990">
    <property type="entry name" value="TPR-like_helical_dom_sf"/>
</dbReference>
<proteinExistence type="predicted"/>
<organism evidence="2 3">
    <name type="scientific">Komagataella phaffii (strain ATCC 76273 / CBS 7435 / CECT 11047 / NRRL Y-11430 / Wegner 21-1)</name>
    <name type="common">Yeast</name>
    <name type="synonym">Pichia pastoris</name>
    <dbReference type="NCBI Taxonomy" id="981350"/>
    <lineage>
        <taxon>Eukaryota</taxon>
        <taxon>Fungi</taxon>
        <taxon>Dikarya</taxon>
        <taxon>Ascomycota</taxon>
        <taxon>Saccharomycotina</taxon>
        <taxon>Pichiomycetes</taxon>
        <taxon>Pichiales</taxon>
        <taxon>Pichiaceae</taxon>
        <taxon>Komagataella</taxon>
    </lineage>
</organism>
<accession>F2QV93</accession>
<dbReference type="AlphaFoldDB" id="F2QV93"/>
<name>F2QV93_KOMPC</name>
<dbReference type="PANTHER" id="PTHR46862:SF5">
    <property type="entry name" value="OS02G0170000 PROTEIN"/>
    <property type="match status" value="1"/>
</dbReference>
<dbReference type="Gene3D" id="1.25.40.10">
    <property type="entry name" value="Tetratricopeptide repeat domain"/>
    <property type="match status" value="2"/>
</dbReference>
<dbReference type="HOGENOM" id="CLU_019745_0_0_1"/>
<reference evidence="2 3" key="1">
    <citation type="journal article" date="2011" name="J. Biotechnol.">
        <title>High-quality genome sequence of Pichia pastoris CBS7435.</title>
        <authorList>
            <person name="Kuberl A."/>
            <person name="Schneider J."/>
            <person name="Thallinger G.G."/>
            <person name="Anderl I."/>
            <person name="Wibberg D."/>
            <person name="Hajek T."/>
            <person name="Jaenicke S."/>
            <person name="Brinkrolf K."/>
            <person name="Goesmann A."/>
            <person name="Szczepanowski R."/>
            <person name="Puhler A."/>
            <person name="Schwab H."/>
            <person name="Glieder A."/>
            <person name="Pichler H."/>
        </authorList>
    </citation>
    <scope>NUCLEOTIDE SEQUENCE [LARGE SCALE GENOMIC DNA]</scope>
    <source>
        <strain evidence="3">ATCC 76273 / CBS 7435 / CECT 11047 / NRRL Y-11430 / Wegner 21-1</strain>
    </source>
</reference>
<evidence type="ECO:0008006" key="4">
    <source>
        <dbReference type="Google" id="ProtNLM"/>
    </source>
</evidence>
<sequence>MIISDEKFLSENNLSKVSCDMRLSRIGTPKVSVTRVIPVRNVVIARRKPVRASNTDAKTWLMKEEQRRIRQKEQEMKQRLEELERFKTKVQKSYIRKEDRHLAQEIEKDLDIITDDYNLDSDVDLVFGELMQAEEQPKSLKSLPGASDASDNTDKSVELFSFPSPNLTLPEKVIHHIGPLVKHISNPENIQWGRLLLDLEKNQGFNGLSAVDVTRLIQNIPKEEKYQHMSLIHEMMFNSGISPDRYLTDLMMTAFSERSYYEPLVEALFQDYDINGWAPTDYTFGALIKVYSKGKKLDKINNLLNQMKLKYHKEPNKKIYTMVLQTCMKIDDYKKTSEVFDAMKFNSVATNPDTTAYGSMILMHVLNDNVEAALDLYDNLETEPDETILLALARGCSSRKVLINRGWDFIIEYYKRKFPLNEKLMTVMMYLTSRDGDLSLTRAIYNTIHESRFKMTESFSMNKNDGIALNVLLRGYFKYPDNHTVQSKTNDAVVALRRSTLALNHFGYHPKATPFLPVNELEEKHILPEVQAIWSYIILHYPDIVTSELVGTYLMILATRGSMADFNKAFEELTLKPVFEQVDNAVAVEEESEQSSELSDLRLTPLAIRLSSNIQIKYPRNHDIYHIALQACINNKDIELGQRIWQERGRFRKTPEFSMQPRNVKHNQDFEFARDMLKLLVNCNELNDACRLLLSTETQFNWEWTYVKPVYIMAEQLGDEYAKKVVRRVVRNKKSKWREEYLQGM</sequence>
<evidence type="ECO:0000256" key="1">
    <source>
        <dbReference type="SAM" id="Coils"/>
    </source>
</evidence>
<protein>
    <recommendedName>
        <fullName evidence="4">Mitochondrial group I intron splicing factor CCM1</fullName>
    </recommendedName>
</protein>
<dbReference type="PANTHER" id="PTHR46862">
    <property type="entry name" value="OS07G0661900 PROTEIN"/>
    <property type="match status" value="1"/>
</dbReference>
<evidence type="ECO:0000313" key="2">
    <source>
        <dbReference type="EMBL" id="CCA39321.1"/>
    </source>
</evidence>
<keyword evidence="3" id="KW-1185">Reference proteome</keyword>
<reference key="2">
    <citation type="submission" date="2011-04" db="EMBL/GenBank/DDBJ databases">
        <title>High-quality genome sequence of Pichia pastoris CBS 7435.</title>
        <authorList>
            <person name="Kueberl A."/>
            <person name="Schneider J."/>
            <person name="Thallinger G.G."/>
            <person name="Anderl I."/>
            <person name="Wibberg D."/>
            <person name="Hajek T."/>
            <person name="Jaenicke S."/>
            <person name="Brinkrolf K."/>
            <person name="Goesmann A."/>
            <person name="Szczepanowski R."/>
            <person name="Puehler A."/>
            <person name="Schwab H."/>
            <person name="Glieder A."/>
            <person name="Pichler H."/>
        </authorList>
    </citation>
    <scope>NUCLEOTIDE SEQUENCE</scope>
    <source>
        <strain>CBS 7435</strain>
    </source>
</reference>
<dbReference type="EMBL" id="FR839630">
    <property type="protein sequence ID" value="CCA39321.1"/>
    <property type="molecule type" value="Genomic_DNA"/>
</dbReference>
<feature type="coiled-coil region" evidence="1">
    <location>
        <begin position="62"/>
        <end position="89"/>
    </location>
</feature>